<dbReference type="CDD" id="cd04765">
    <property type="entry name" value="HTH_MlrA-like_sg2"/>
    <property type="match status" value="1"/>
</dbReference>
<evidence type="ECO:0000256" key="1">
    <source>
        <dbReference type="ARBA" id="ARBA00023125"/>
    </source>
</evidence>
<name>A0A2N0I1N9_9SPHN</name>
<gene>
    <name evidence="4" type="ORF">B0I00_0262</name>
</gene>
<keyword evidence="1" id="KW-0238">DNA-binding</keyword>
<dbReference type="Proteomes" id="UP000232587">
    <property type="component" value="Unassembled WGS sequence"/>
</dbReference>
<dbReference type="Pfam" id="PF13411">
    <property type="entry name" value="MerR_1"/>
    <property type="match status" value="1"/>
</dbReference>
<dbReference type="Gene3D" id="1.10.1660.10">
    <property type="match status" value="1"/>
</dbReference>
<evidence type="ECO:0000256" key="2">
    <source>
        <dbReference type="SAM" id="MobiDB-lite"/>
    </source>
</evidence>
<organism evidence="4 5">
    <name type="scientific">Novosphingobium kunmingense</name>
    <dbReference type="NCBI Taxonomy" id="1211806"/>
    <lineage>
        <taxon>Bacteria</taxon>
        <taxon>Pseudomonadati</taxon>
        <taxon>Pseudomonadota</taxon>
        <taxon>Alphaproteobacteria</taxon>
        <taxon>Sphingomonadales</taxon>
        <taxon>Sphingomonadaceae</taxon>
        <taxon>Novosphingobium</taxon>
    </lineage>
</organism>
<feature type="domain" description="HTH merR-type" evidence="3">
    <location>
        <begin position="18"/>
        <end position="86"/>
    </location>
</feature>
<dbReference type="InterPro" id="IPR047057">
    <property type="entry name" value="MerR_fam"/>
</dbReference>
<feature type="region of interest" description="Disordered" evidence="2">
    <location>
        <begin position="86"/>
        <end position="119"/>
    </location>
</feature>
<evidence type="ECO:0000259" key="3">
    <source>
        <dbReference type="PROSITE" id="PS50937"/>
    </source>
</evidence>
<dbReference type="InterPro" id="IPR009061">
    <property type="entry name" value="DNA-bd_dom_put_sf"/>
</dbReference>
<feature type="compositionally biased region" description="Low complexity" evidence="2">
    <location>
        <begin position="102"/>
        <end position="112"/>
    </location>
</feature>
<dbReference type="InterPro" id="IPR000551">
    <property type="entry name" value="MerR-type_HTH_dom"/>
</dbReference>
<proteinExistence type="predicted"/>
<evidence type="ECO:0000313" key="4">
    <source>
        <dbReference type="EMBL" id="PKB25081.1"/>
    </source>
</evidence>
<reference evidence="4 5" key="1">
    <citation type="submission" date="2017-11" db="EMBL/GenBank/DDBJ databases">
        <title>Genomic Encyclopedia of Type Strains, Phase III (KMG-III): the genomes of soil and plant-associated and newly described type strains.</title>
        <authorList>
            <person name="Whitman W."/>
        </authorList>
    </citation>
    <scope>NUCLEOTIDE SEQUENCE [LARGE SCALE GENOMIC DNA]</scope>
    <source>
        <strain evidence="4 5">CGMCC 1.12274</strain>
    </source>
</reference>
<protein>
    <submittedName>
        <fullName evidence="4">MerR-like DNA binding protein</fullName>
    </submittedName>
</protein>
<dbReference type="EMBL" id="PHUF01000002">
    <property type="protein sequence ID" value="PKB25081.1"/>
    <property type="molecule type" value="Genomic_DNA"/>
</dbReference>
<dbReference type="RefSeq" id="WP_100865558.1">
    <property type="nucleotide sequence ID" value="NZ_PHUF01000002.1"/>
</dbReference>
<dbReference type="PROSITE" id="PS50937">
    <property type="entry name" value="HTH_MERR_2"/>
    <property type="match status" value="1"/>
</dbReference>
<dbReference type="OrthoDB" id="9810140at2"/>
<dbReference type="SUPFAM" id="SSF46955">
    <property type="entry name" value="Putative DNA-binding domain"/>
    <property type="match status" value="1"/>
</dbReference>
<dbReference type="PANTHER" id="PTHR30204:SF15">
    <property type="entry name" value="BLL5018 PROTEIN"/>
    <property type="match status" value="1"/>
</dbReference>
<dbReference type="GO" id="GO:0003677">
    <property type="term" value="F:DNA binding"/>
    <property type="evidence" value="ECO:0007669"/>
    <property type="project" value="UniProtKB-KW"/>
</dbReference>
<dbReference type="SMART" id="SM00422">
    <property type="entry name" value="HTH_MERR"/>
    <property type="match status" value="1"/>
</dbReference>
<comment type="caution">
    <text evidence="4">The sequence shown here is derived from an EMBL/GenBank/DDBJ whole genome shotgun (WGS) entry which is preliminary data.</text>
</comment>
<dbReference type="GO" id="GO:0003700">
    <property type="term" value="F:DNA-binding transcription factor activity"/>
    <property type="evidence" value="ECO:0007669"/>
    <property type="project" value="InterPro"/>
</dbReference>
<dbReference type="AlphaFoldDB" id="A0A2N0I1N9"/>
<keyword evidence="5" id="KW-1185">Reference proteome</keyword>
<evidence type="ECO:0000313" key="5">
    <source>
        <dbReference type="Proteomes" id="UP000232587"/>
    </source>
</evidence>
<sequence>MSDSPLFDDGKDPGALRTIGEVAKALGIRQHVLRYWEEQFPTLRPLKRGGGRRYYRPDDIRLVETIDRLVHREGYTLKGARMALGSKGAPAPVSGTPVGVTPAAPRSAPAPSQGGVSRDRLIALRNTLATALKDA</sequence>
<accession>A0A2N0I1N9</accession>
<dbReference type="PANTHER" id="PTHR30204">
    <property type="entry name" value="REDOX-CYCLING DRUG-SENSING TRANSCRIPTIONAL ACTIVATOR SOXR"/>
    <property type="match status" value="1"/>
</dbReference>